<evidence type="ECO:0000256" key="3">
    <source>
        <dbReference type="ARBA" id="ARBA00022729"/>
    </source>
</evidence>
<evidence type="ECO:0000313" key="9">
    <source>
        <dbReference type="Proteomes" id="UP000240357"/>
    </source>
</evidence>
<keyword evidence="3" id="KW-0732">Signal</keyword>
<dbReference type="Gene3D" id="1.25.40.390">
    <property type="match status" value="1"/>
</dbReference>
<comment type="subcellular location">
    <subcellularLocation>
        <location evidence="1">Cell outer membrane</location>
    </subcellularLocation>
</comment>
<evidence type="ECO:0000259" key="6">
    <source>
        <dbReference type="Pfam" id="PF07980"/>
    </source>
</evidence>
<name>A0A2T2YHJ3_9BACT</name>
<dbReference type="GO" id="GO:0009279">
    <property type="term" value="C:cell outer membrane"/>
    <property type="evidence" value="ECO:0007669"/>
    <property type="project" value="UniProtKB-SubCell"/>
</dbReference>
<evidence type="ECO:0000256" key="1">
    <source>
        <dbReference type="ARBA" id="ARBA00004442"/>
    </source>
</evidence>
<comment type="caution">
    <text evidence="8">The sequence shown here is derived from an EMBL/GenBank/DDBJ whole genome shotgun (WGS) entry which is preliminary data.</text>
</comment>
<reference evidence="8 9" key="1">
    <citation type="submission" date="2018-03" db="EMBL/GenBank/DDBJ databases">
        <title>Adhaeribacter sp. HMF7605 Genome sequencing and assembly.</title>
        <authorList>
            <person name="Kang H."/>
            <person name="Kang J."/>
            <person name="Cha I."/>
            <person name="Kim H."/>
            <person name="Joh K."/>
        </authorList>
    </citation>
    <scope>NUCLEOTIDE SEQUENCE [LARGE SCALE GENOMIC DNA]</scope>
    <source>
        <strain evidence="8 9">HMF7605</strain>
    </source>
</reference>
<evidence type="ECO:0000256" key="4">
    <source>
        <dbReference type="ARBA" id="ARBA00023136"/>
    </source>
</evidence>
<dbReference type="Pfam" id="PF14322">
    <property type="entry name" value="SusD-like_3"/>
    <property type="match status" value="1"/>
</dbReference>
<gene>
    <name evidence="8" type="ORF">AHMF7605_16355</name>
</gene>
<keyword evidence="5" id="KW-0998">Cell outer membrane</keyword>
<feature type="domain" description="SusD-like N-terminal" evidence="7">
    <location>
        <begin position="27"/>
        <end position="229"/>
    </location>
</feature>
<evidence type="ECO:0000259" key="7">
    <source>
        <dbReference type="Pfam" id="PF14322"/>
    </source>
</evidence>
<evidence type="ECO:0000256" key="2">
    <source>
        <dbReference type="ARBA" id="ARBA00006275"/>
    </source>
</evidence>
<comment type="similarity">
    <text evidence="2">Belongs to the SusD family.</text>
</comment>
<dbReference type="OrthoDB" id="9792139at2"/>
<keyword evidence="4" id="KW-0472">Membrane</keyword>
<dbReference type="EMBL" id="PYFT01000001">
    <property type="protein sequence ID" value="PSR54962.1"/>
    <property type="molecule type" value="Genomic_DNA"/>
</dbReference>
<dbReference type="InterPro" id="IPR033985">
    <property type="entry name" value="SusD-like_N"/>
</dbReference>
<sequence>MKLTIIKNISKILLCGAILLGPTSCKDFLDEEAPSNLTPDNFYTIPDHAEAALAAVYADMRTVYDGAGIFSSSWQLLEAPTGTSTTETAQNSDLNNLYGLNYDGNTQHVINWWNGLYRVIAQSNQLLSKVPNITPMDEGQKNRVLGQARFLRAWAYFNAVRLWGDIPLITEPQTIESEDFFPTRTPQQEIYNLIVEDLKAAEASGLPWMDASGHASMAAVKSELARVYLTMAGQPLNKGAEYYKLAADKAFEVITYANANPSVINLFQTYYEVHSEATENKVEHIFMLQYNNVVAGNPMENMYPNFKPVTYNGPGGTGSTIPTPAFYASYEPGDLRAKNQEGYFYTSYYTNGNGDEFQLGAPYIFKHFNLTSSGTVITKIEPNGTITKTSVNGTRNNNLNVPQIRYAEVLLIYAEAQNEVGGPTVDTYEAINKVRRRAKIPELNGLSQQQFREAVWQERWHELCYEQITWFDMVRLRKVYNETTKGFDDFVGHVNKSSNQPLTAKNLLFPVPVPEIRNNSNLTQNPDYK</sequence>
<dbReference type="InterPro" id="IPR012944">
    <property type="entry name" value="SusD_RagB_dom"/>
</dbReference>
<dbReference type="AlphaFoldDB" id="A0A2T2YHJ3"/>
<protein>
    <submittedName>
        <fullName evidence="8">RagB/SusD family nutrient uptake outer membrane protein</fullName>
    </submittedName>
</protein>
<accession>A0A2T2YHJ3</accession>
<feature type="domain" description="RagB/SusD" evidence="6">
    <location>
        <begin position="323"/>
        <end position="528"/>
    </location>
</feature>
<proteinExistence type="inferred from homology"/>
<dbReference type="Pfam" id="PF07980">
    <property type="entry name" value="SusD_RagB"/>
    <property type="match status" value="1"/>
</dbReference>
<evidence type="ECO:0000256" key="5">
    <source>
        <dbReference type="ARBA" id="ARBA00023237"/>
    </source>
</evidence>
<evidence type="ECO:0000313" key="8">
    <source>
        <dbReference type="EMBL" id="PSR54962.1"/>
    </source>
</evidence>
<dbReference type="SUPFAM" id="SSF48452">
    <property type="entry name" value="TPR-like"/>
    <property type="match status" value="1"/>
</dbReference>
<dbReference type="CDD" id="cd08977">
    <property type="entry name" value="SusD"/>
    <property type="match status" value="1"/>
</dbReference>
<organism evidence="8 9">
    <name type="scientific">Adhaeribacter arboris</name>
    <dbReference type="NCBI Taxonomy" id="2072846"/>
    <lineage>
        <taxon>Bacteria</taxon>
        <taxon>Pseudomonadati</taxon>
        <taxon>Bacteroidota</taxon>
        <taxon>Cytophagia</taxon>
        <taxon>Cytophagales</taxon>
        <taxon>Hymenobacteraceae</taxon>
        <taxon>Adhaeribacter</taxon>
    </lineage>
</organism>
<dbReference type="RefSeq" id="WP_106931138.1">
    <property type="nucleotide sequence ID" value="NZ_PYFT01000001.1"/>
</dbReference>
<dbReference type="InterPro" id="IPR011990">
    <property type="entry name" value="TPR-like_helical_dom_sf"/>
</dbReference>
<dbReference type="Proteomes" id="UP000240357">
    <property type="component" value="Unassembled WGS sequence"/>
</dbReference>
<keyword evidence="9" id="KW-1185">Reference proteome</keyword>